<keyword evidence="2" id="KW-1185">Reference proteome</keyword>
<dbReference type="AlphaFoldDB" id="A0A5B7ECE5"/>
<dbReference type="Proteomes" id="UP000324222">
    <property type="component" value="Unassembled WGS sequence"/>
</dbReference>
<name>A0A5B7ECE5_PORTR</name>
<organism evidence="1 2">
    <name type="scientific">Portunus trituberculatus</name>
    <name type="common">Swimming crab</name>
    <name type="synonym">Neptunus trituberculatus</name>
    <dbReference type="NCBI Taxonomy" id="210409"/>
    <lineage>
        <taxon>Eukaryota</taxon>
        <taxon>Metazoa</taxon>
        <taxon>Ecdysozoa</taxon>
        <taxon>Arthropoda</taxon>
        <taxon>Crustacea</taxon>
        <taxon>Multicrustacea</taxon>
        <taxon>Malacostraca</taxon>
        <taxon>Eumalacostraca</taxon>
        <taxon>Eucarida</taxon>
        <taxon>Decapoda</taxon>
        <taxon>Pleocyemata</taxon>
        <taxon>Brachyura</taxon>
        <taxon>Eubrachyura</taxon>
        <taxon>Portunoidea</taxon>
        <taxon>Portunidae</taxon>
        <taxon>Portuninae</taxon>
        <taxon>Portunus</taxon>
    </lineage>
</organism>
<dbReference type="EMBL" id="VSRR010002529">
    <property type="protein sequence ID" value="MPC31920.1"/>
    <property type="molecule type" value="Genomic_DNA"/>
</dbReference>
<gene>
    <name evidence="1" type="ORF">E2C01_025220</name>
</gene>
<protein>
    <submittedName>
        <fullName evidence="1">Uncharacterized protein</fullName>
    </submittedName>
</protein>
<sequence length="90" mass="9934">MPSTKVLRSDVFHALATLNPRKTYGPDGVPPFVLKNCASAFHGNLWAKGDTFWGTSYLKVHPLGNLAPSEEAQPTLGPWTRFELVRLDTP</sequence>
<accession>A0A5B7ECE5</accession>
<reference evidence="1 2" key="1">
    <citation type="submission" date="2019-05" db="EMBL/GenBank/DDBJ databases">
        <title>Another draft genome of Portunus trituberculatus and its Hox gene families provides insights of decapod evolution.</title>
        <authorList>
            <person name="Jeong J.-H."/>
            <person name="Song I."/>
            <person name="Kim S."/>
            <person name="Choi T."/>
            <person name="Kim D."/>
            <person name="Ryu S."/>
            <person name="Kim W."/>
        </authorList>
    </citation>
    <scope>NUCLEOTIDE SEQUENCE [LARGE SCALE GENOMIC DNA]</scope>
    <source>
        <tissue evidence="1">Muscle</tissue>
    </source>
</reference>
<evidence type="ECO:0000313" key="1">
    <source>
        <dbReference type="EMBL" id="MPC31920.1"/>
    </source>
</evidence>
<proteinExistence type="predicted"/>
<evidence type="ECO:0000313" key="2">
    <source>
        <dbReference type="Proteomes" id="UP000324222"/>
    </source>
</evidence>
<comment type="caution">
    <text evidence="1">The sequence shown here is derived from an EMBL/GenBank/DDBJ whole genome shotgun (WGS) entry which is preliminary data.</text>
</comment>